<dbReference type="EMBL" id="BAABHA010000010">
    <property type="protein sequence ID" value="GAA4386804.1"/>
    <property type="molecule type" value="Genomic_DNA"/>
</dbReference>
<feature type="transmembrane region" description="Helical" evidence="1">
    <location>
        <begin position="193"/>
        <end position="212"/>
    </location>
</feature>
<reference evidence="3" key="1">
    <citation type="journal article" date="2019" name="Int. J. Syst. Evol. Microbiol.">
        <title>The Global Catalogue of Microorganisms (GCM) 10K type strain sequencing project: providing services to taxonomists for standard genome sequencing and annotation.</title>
        <authorList>
            <consortium name="The Broad Institute Genomics Platform"/>
            <consortium name="The Broad Institute Genome Sequencing Center for Infectious Disease"/>
            <person name="Wu L."/>
            <person name="Ma J."/>
        </authorList>
    </citation>
    <scope>NUCLEOTIDE SEQUENCE [LARGE SCALE GENOMIC DNA]</scope>
    <source>
        <strain evidence="3">JCM 17924</strain>
    </source>
</reference>
<feature type="transmembrane region" description="Helical" evidence="1">
    <location>
        <begin position="155"/>
        <end position="177"/>
    </location>
</feature>
<evidence type="ECO:0000313" key="3">
    <source>
        <dbReference type="Proteomes" id="UP001500454"/>
    </source>
</evidence>
<feature type="transmembrane region" description="Helical" evidence="1">
    <location>
        <begin position="28"/>
        <end position="52"/>
    </location>
</feature>
<sequence>MAATDTAFTTSASDVRQKALIAGLNATVLYVLAYLLANTLYQAATVAMAVRLSIRGVWELERVKFLIADGEWVRIAVLAVYSVGPLLCAGLGVAAALWFWYSARLKRGLLKLFLVWVALHCCNLFFGAMVADTFTENGFWYIPSWLFLAGNGPNIAVAVVFGLIQMVLGYFAAILFLQSHDSITLMKYVNRRVLIYATLFAPWLVGSLVLALAKFPHFGRNEQLHFATMLLLLAPLSFAAANELFEFTLEAPQKTRIAWGLVVLALVVLVAMRLVLGPGIHFA</sequence>
<dbReference type="RefSeq" id="WP_345225879.1">
    <property type="nucleotide sequence ID" value="NZ_BAABHA010000010.1"/>
</dbReference>
<proteinExistence type="predicted"/>
<name>A0ABP8J8F6_9BACT</name>
<accession>A0ABP8J8F6</accession>
<evidence type="ECO:0000313" key="2">
    <source>
        <dbReference type="EMBL" id="GAA4386804.1"/>
    </source>
</evidence>
<dbReference type="Proteomes" id="UP001500454">
    <property type="component" value="Unassembled WGS sequence"/>
</dbReference>
<feature type="transmembrane region" description="Helical" evidence="1">
    <location>
        <begin position="113"/>
        <end position="135"/>
    </location>
</feature>
<feature type="transmembrane region" description="Helical" evidence="1">
    <location>
        <begin position="72"/>
        <end position="101"/>
    </location>
</feature>
<gene>
    <name evidence="2" type="ORF">GCM10023186_31820</name>
</gene>
<keyword evidence="1" id="KW-1133">Transmembrane helix</keyword>
<keyword evidence="3" id="KW-1185">Reference proteome</keyword>
<evidence type="ECO:0000256" key="1">
    <source>
        <dbReference type="SAM" id="Phobius"/>
    </source>
</evidence>
<feature type="transmembrane region" description="Helical" evidence="1">
    <location>
        <begin position="224"/>
        <end position="245"/>
    </location>
</feature>
<protein>
    <submittedName>
        <fullName evidence="2">Uncharacterized protein</fullName>
    </submittedName>
</protein>
<feature type="transmembrane region" description="Helical" evidence="1">
    <location>
        <begin position="257"/>
        <end position="276"/>
    </location>
</feature>
<keyword evidence="1" id="KW-0472">Membrane</keyword>
<organism evidence="2 3">
    <name type="scientific">Hymenobacter koreensis</name>
    <dbReference type="NCBI Taxonomy" id="1084523"/>
    <lineage>
        <taxon>Bacteria</taxon>
        <taxon>Pseudomonadati</taxon>
        <taxon>Bacteroidota</taxon>
        <taxon>Cytophagia</taxon>
        <taxon>Cytophagales</taxon>
        <taxon>Hymenobacteraceae</taxon>
        <taxon>Hymenobacter</taxon>
    </lineage>
</organism>
<comment type="caution">
    <text evidence="2">The sequence shown here is derived from an EMBL/GenBank/DDBJ whole genome shotgun (WGS) entry which is preliminary data.</text>
</comment>
<keyword evidence="1" id="KW-0812">Transmembrane</keyword>